<keyword evidence="3" id="KW-0808">Transferase</keyword>
<sequence>MLINPVNRNRIGLTVNPSSRFPPLGLGIVAALTPDDWSIKIIDENFECFKYEDADLVGITSFTASVTRAYELAGFYRAQGIPTVLGGIHASMLPDEALHFVGTVVIGEAETVWPKVISDFRRNNLQRVYRAGFSELRDMPKPRHDLFHPGYLFGSIQTARGCPMDCEFCSVTALNGHRYRQRPVEEVLDELEVLPEKMVFFVDDNIIGYGRAAAERALLLFKGMIERGIRKDWFCQASMNFADNEEVLAYAGKSGCRMVFLGVEAETVEALGETNKKLNLKVGVGKYKEVFRRINRHGIAVLGAFIYGMDSDTPRTLRRRTNYILRSGVDVMQTTYLTPLPGTRLFGMLDEQGRLLYTDFPGDWSRYDMTEVIHNPLLMKPHELARAMAESSQRLYNRRTLYRKFIKTWYTTRDFTTAMWAYSSNCNYRNVSLGLRGKSLRR</sequence>
<dbReference type="SFLD" id="SFLDG01082">
    <property type="entry name" value="B12-binding_domain_containing"/>
    <property type="match status" value="1"/>
</dbReference>
<dbReference type="AlphaFoldDB" id="A0A0S8FVC4"/>
<dbReference type="Gene3D" id="3.80.30.20">
    <property type="entry name" value="tm_1862 like domain"/>
    <property type="match status" value="1"/>
</dbReference>
<dbReference type="PANTHER" id="PTHR43409:SF7">
    <property type="entry name" value="BLL1977 PROTEIN"/>
    <property type="match status" value="1"/>
</dbReference>
<dbReference type="InterPro" id="IPR023404">
    <property type="entry name" value="rSAM_horseshoe"/>
</dbReference>
<dbReference type="PANTHER" id="PTHR43409">
    <property type="entry name" value="ANAEROBIC MAGNESIUM-PROTOPORPHYRIN IX MONOMETHYL ESTER CYCLASE-RELATED"/>
    <property type="match status" value="1"/>
</dbReference>
<dbReference type="EMBL" id="LJUJ01000002">
    <property type="protein sequence ID" value="KPK64611.1"/>
    <property type="molecule type" value="Genomic_DNA"/>
</dbReference>
<dbReference type="GO" id="GO:0005829">
    <property type="term" value="C:cytosol"/>
    <property type="evidence" value="ECO:0007669"/>
    <property type="project" value="TreeGrafter"/>
</dbReference>
<keyword evidence="5" id="KW-0479">Metal-binding</keyword>
<evidence type="ECO:0000256" key="6">
    <source>
        <dbReference type="ARBA" id="ARBA00023004"/>
    </source>
</evidence>
<evidence type="ECO:0000256" key="7">
    <source>
        <dbReference type="ARBA" id="ARBA00023014"/>
    </source>
</evidence>
<dbReference type="GO" id="GO:0051539">
    <property type="term" value="F:4 iron, 4 sulfur cluster binding"/>
    <property type="evidence" value="ECO:0007669"/>
    <property type="project" value="UniProtKB-KW"/>
</dbReference>
<evidence type="ECO:0000259" key="9">
    <source>
        <dbReference type="PROSITE" id="PS51918"/>
    </source>
</evidence>
<dbReference type="InterPro" id="IPR007197">
    <property type="entry name" value="rSAM"/>
</dbReference>
<proteinExistence type="predicted"/>
<dbReference type="InterPro" id="IPR006158">
    <property type="entry name" value="Cobalamin-bd"/>
</dbReference>
<keyword evidence="7" id="KW-0411">Iron-sulfur</keyword>
<dbReference type="Gene3D" id="3.40.50.280">
    <property type="entry name" value="Cobalamin-binding domain"/>
    <property type="match status" value="1"/>
</dbReference>
<evidence type="ECO:0000256" key="1">
    <source>
        <dbReference type="ARBA" id="ARBA00001966"/>
    </source>
</evidence>
<evidence type="ECO:0000256" key="2">
    <source>
        <dbReference type="ARBA" id="ARBA00022603"/>
    </source>
</evidence>
<dbReference type="Pfam" id="PF04055">
    <property type="entry name" value="Radical_SAM"/>
    <property type="match status" value="1"/>
</dbReference>
<dbReference type="InterPro" id="IPR034466">
    <property type="entry name" value="Methyltransferase_Class_B"/>
</dbReference>
<dbReference type="PROSITE" id="PS51918">
    <property type="entry name" value="RADICAL_SAM"/>
    <property type="match status" value="1"/>
</dbReference>
<feature type="domain" description="Radical SAM core" evidence="9">
    <location>
        <begin position="146"/>
        <end position="380"/>
    </location>
</feature>
<dbReference type="PROSITE" id="PS51332">
    <property type="entry name" value="B12_BINDING"/>
    <property type="match status" value="1"/>
</dbReference>
<dbReference type="SMART" id="SM00729">
    <property type="entry name" value="Elp3"/>
    <property type="match status" value="1"/>
</dbReference>
<dbReference type="CDD" id="cd02068">
    <property type="entry name" value="radical_SAM_B12_BD"/>
    <property type="match status" value="1"/>
</dbReference>
<comment type="cofactor">
    <cofactor evidence="1">
        <name>[4Fe-4S] cluster</name>
        <dbReference type="ChEBI" id="CHEBI:49883"/>
    </cofactor>
</comment>
<dbReference type="GO" id="GO:0031419">
    <property type="term" value="F:cobalamin binding"/>
    <property type="evidence" value="ECO:0007669"/>
    <property type="project" value="InterPro"/>
</dbReference>
<keyword evidence="6" id="KW-0408">Iron</keyword>
<dbReference type="Proteomes" id="UP000051373">
    <property type="component" value="Unassembled WGS sequence"/>
</dbReference>
<feature type="domain" description="B12-binding" evidence="8">
    <location>
        <begin position="52"/>
        <end position="127"/>
    </location>
</feature>
<evidence type="ECO:0000313" key="11">
    <source>
        <dbReference type="Proteomes" id="UP000051373"/>
    </source>
</evidence>
<evidence type="ECO:0000259" key="8">
    <source>
        <dbReference type="PROSITE" id="PS51332"/>
    </source>
</evidence>
<reference evidence="10 11" key="1">
    <citation type="journal article" date="2015" name="Microbiome">
        <title>Genomic resolution of linkages in carbon, nitrogen, and sulfur cycling among widespread estuary sediment bacteria.</title>
        <authorList>
            <person name="Baker B.J."/>
            <person name="Lazar C.S."/>
            <person name="Teske A.P."/>
            <person name="Dick G.J."/>
        </authorList>
    </citation>
    <scope>NUCLEOTIDE SEQUENCE [LARGE SCALE GENOMIC DNA]</scope>
    <source>
        <strain evidence="10">SM23_42</strain>
    </source>
</reference>
<dbReference type="InterPro" id="IPR006638">
    <property type="entry name" value="Elp3/MiaA/NifB-like_rSAM"/>
</dbReference>
<organism evidence="10 11">
    <name type="scientific">candidate division WOR_3 bacterium SM23_42</name>
    <dbReference type="NCBI Taxonomy" id="1703779"/>
    <lineage>
        <taxon>Bacteria</taxon>
        <taxon>Bacteria division WOR-3</taxon>
    </lineage>
</organism>
<evidence type="ECO:0000256" key="5">
    <source>
        <dbReference type="ARBA" id="ARBA00022723"/>
    </source>
</evidence>
<dbReference type="STRING" id="1703779.AMJ83_01985"/>
<dbReference type="InterPro" id="IPR051198">
    <property type="entry name" value="BchE-like"/>
</dbReference>
<dbReference type="GO" id="GO:0046872">
    <property type="term" value="F:metal ion binding"/>
    <property type="evidence" value="ECO:0007669"/>
    <property type="project" value="UniProtKB-KW"/>
</dbReference>
<evidence type="ECO:0000256" key="3">
    <source>
        <dbReference type="ARBA" id="ARBA00022679"/>
    </source>
</evidence>
<dbReference type="GO" id="GO:0003824">
    <property type="term" value="F:catalytic activity"/>
    <property type="evidence" value="ECO:0007669"/>
    <property type="project" value="InterPro"/>
</dbReference>
<dbReference type="SUPFAM" id="SSF102114">
    <property type="entry name" value="Radical SAM enzymes"/>
    <property type="match status" value="1"/>
</dbReference>
<name>A0A0S8FVC4_UNCW3</name>
<protein>
    <submittedName>
        <fullName evidence="10">Radical SAM protein</fullName>
    </submittedName>
</protein>
<keyword evidence="2" id="KW-0489">Methyltransferase</keyword>
<dbReference type="SFLD" id="SFLDS00029">
    <property type="entry name" value="Radical_SAM"/>
    <property type="match status" value="1"/>
</dbReference>
<dbReference type="InterPro" id="IPR058240">
    <property type="entry name" value="rSAM_sf"/>
</dbReference>
<comment type="caution">
    <text evidence="10">The sequence shown here is derived from an EMBL/GenBank/DDBJ whole genome shotgun (WGS) entry which is preliminary data.</text>
</comment>
<keyword evidence="4" id="KW-0949">S-adenosyl-L-methionine</keyword>
<dbReference type="Pfam" id="PF02310">
    <property type="entry name" value="B12-binding"/>
    <property type="match status" value="1"/>
</dbReference>
<accession>A0A0S8FVC4</accession>
<evidence type="ECO:0000313" key="10">
    <source>
        <dbReference type="EMBL" id="KPK64611.1"/>
    </source>
</evidence>
<dbReference type="SFLD" id="SFLDG01123">
    <property type="entry name" value="methyltransferase_(Class_B)"/>
    <property type="match status" value="1"/>
</dbReference>
<gene>
    <name evidence="10" type="ORF">AMJ83_01985</name>
</gene>
<evidence type="ECO:0000256" key="4">
    <source>
        <dbReference type="ARBA" id="ARBA00022691"/>
    </source>
</evidence>